<dbReference type="RefSeq" id="WP_213216532.1">
    <property type="nucleotide sequence ID" value="NZ_QTKU01000003.1"/>
</dbReference>
<comment type="function">
    <text evidence="9">Part of the tripartite ATP-independent periplasmic (TRAP) transport system.</text>
</comment>
<comment type="caution">
    <text evidence="9">Lacks conserved residue(s) required for the propagation of feature annotation.</text>
</comment>
<comment type="subcellular location">
    <subcellularLocation>
        <location evidence="1 9">Cell inner membrane</location>
        <topology evidence="1 9">Multi-pass membrane protein</topology>
    </subcellularLocation>
</comment>
<evidence type="ECO:0000256" key="1">
    <source>
        <dbReference type="ARBA" id="ARBA00004429"/>
    </source>
</evidence>
<dbReference type="EMBL" id="QTKU01000003">
    <property type="protein sequence ID" value="MBS8261069.1"/>
    <property type="molecule type" value="Genomic_DNA"/>
</dbReference>
<accession>A0A944GT42</accession>
<evidence type="ECO:0000313" key="11">
    <source>
        <dbReference type="EMBL" id="MBS8261069.1"/>
    </source>
</evidence>
<keyword evidence="3" id="KW-1003">Cell membrane</keyword>
<proteinExistence type="inferred from homology"/>
<dbReference type="GO" id="GO:0005886">
    <property type="term" value="C:plasma membrane"/>
    <property type="evidence" value="ECO:0007669"/>
    <property type="project" value="UniProtKB-SubCell"/>
</dbReference>
<evidence type="ECO:0000256" key="3">
    <source>
        <dbReference type="ARBA" id="ARBA00022475"/>
    </source>
</evidence>
<protein>
    <recommendedName>
        <fullName evidence="9">TRAP transporter small permease protein</fullName>
    </recommendedName>
</protein>
<keyword evidence="7 9" id="KW-0472">Membrane</keyword>
<evidence type="ECO:0000256" key="5">
    <source>
        <dbReference type="ARBA" id="ARBA00022692"/>
    </source>
</evidence>
<keyword evidence="4 9" id="KW-0997">Cell inner membrane</keyword>
<feature type="domain" description="Tripartite ATP-independent periplasmic transporters DctQ component" evidence="10">
    <location>
        <begin position="27"/>
        <end position="158"/>
    </location>
</feature>
<sequence>MTAYIRWVSALSRLAAVAALFLLASAIVVVTQMVVMRYFLNASTVWQTEYVIYALVAMTFLASPFVLMEKGHVNVDLLYLQLHGVARQVIQSLAGLIGLLFCALLAWSGWTYFEEAWSYGWTTDTVWALPLWIPLLPLPLGVGLMTLQYIAEIAKIWRGEPA</sequence>
<evidence type="ECO:0000313" key="12">
    <source>
        <dbReference type="Proteomes" id="UP000705379"/>
    </source>
</evidence>
<feature type="transmembrane region" description="Helical" evidence="9">
    <location>
        <begin position="130"/>
        <end position="151"/>
    </location>
</feature>
<comment type="subunit">
    <text evidence="9">The complex comprises the extracytoplasmic solute receptor protein and the two transmembrane proteins.</text>
</comment>
<dbReference type="GO" id="GO:0022857">
    <property type="term" value="F:transmembrane transporter activity"/>
    <property type="evidence" value="ECO:0007669"/>
    <property type="project" value="UniProtKB-UniRule"/>
</dbReference>
<dbReference type="InterPro" id="IPR055348">
    <property type="entry name" value="DctQ"/>
</dbReference>
<keyword evidence="2 9" id="KW-0813">Transport</keyword>
<comment type="similarity">
    <text evidence="8 9">Belongs to the TRAP transporter small permease family.</text>
</comment>
<evidence type="ECO:0000256" key="8">
    <source>
        <dbReference type="ARBA" id="ARBA00038436"/>
    </source>
</evidence>
<evidence type="ECO:0000256" key="2">
    <source>
        <dbReference type="ARBA" id="ARBA00022448"/>
    </source>
</evidence>
<gene>
    <name evidence="11" type="ORF">DYI23_12645</name>
</gene>
<dbReference type="AlphaFoldDB" id="A0A944GT42"/>
<reference evidence="11" key="2">
    <citation type="journal article" date="2021" name="Microorganisms">
        <title>Bacterial Dimethylsulfoniopropionate Biosynthesis in the East China Sea.</title>
        <authorList>
            <person name="Liu J."/>
            <person name="Zhang Y."/>
            <person name="Liu J."/>
            <person name="Zhong H."/>
            <person name="Williams B.T."/>
            <person name="Zheng Y."/>
            <person name="Curson A.R.J."/>
            <person name="Sun C."/>
            <person name="Sun H."/>
            <person name="Song D."/>
            <person name="Wagner Mackenzie B."/>
            <person name="Bermejo Martinez A."/>
            <person name="Todd J.D."/>
            <person name="Zhang X.H."/>
        </authorList>
    </citation>
    <scope>NUCLEOTIDE SEQUENCE</scope>
    <source>
        <strain evidence="11">AESS21</strain>
    </source>
</reference>
<dbReference type="PANTHER" id="PTHR35011:SF10">
    <property type="entry name" value="TRAP TRANSPORTER SMALL PERMEASE PROTEIN"/>
    <property type="match status" value="1"/>
</dbReference>
<dbReference type="Pfam" id="PF04290">
    <property type="entry name" value="DctQ"/>
    <property type="match status" value="1"/>
</dbReference>
<dbReference type="Proteomes" id="UP000705379">
    <property type="component" value="Unassembled WGS sequence"/>
</dbReference>
<feature type="transmembrane region" description="Helical" evidence="9">
    <location>
        <begin position="50"/>
        <end position="68"/>
    </location>
</feature>
<keyword evidence="5 9" id="KW-0812">Transmembrane</keyword>
<evidence type="ECO:0000256" key="9">
    <source>
        <dbReference type="RuleBase" id="RU369079"/>
    </source>
</evidence>
<dbReference type="GO" id="GO:0015740">
    <property type="term" value="P:C4-dicarboxylate transport"/>
    <property type="evidence" value="ECO:0007669"/>
    <property type="project" value="TreeGrafter"/>
</dbReference>
<comment type="caution">
    <text evidence="11">The sequence shown here is derived from an EMBL/GenBank/DDBJ whole genome shotgun (WGS) entry which is preliminary data.</text>
</comment>
<dbReference type="InterPro" id="IPR007387">
    <property type="entry name" value="TRAP_DctQ"/>
</dbReference>
<dbReference type="PANTHER" id="PTHR35011">
    <property type="entry name" value="2,3-DIKETO-L-GULONATE TRAP TRANSPORTER SMALL PERMEASE PROTEIN YIAM"/>
    <property type="match status" value="1"/>
</dbReference>
<evidence type="ECO:0000256" key="4">
    <source>
        <dbReference type="ARBA" id="ARBA00022519"/>
    </source>
</evidence>
<feature type="transmembrane region" description="Helical" evidence="9">
    <location>
        <begin position="89"/>
        <end position="110"/>
    </location>
</feature>
<organism evidence="11 12">
    <name type="scientific">Roseibium polysiphoniae</name>
    <dbReference type="NCBI Taxonomy" id="2571221"/>
    <lineage>
        <taxon>Bacteria</taxon>
        <taxon>Pseudomonadati</taxon>
        <taxon>Pseudomonadota</taxon>
        <taxon>Alphaproteobacteria</taxon>
        <taxon>Hyphomicrobiales</taxon>
        <taxon>Stappiaceae</taxon>
        <taxon>Roseibium</taxon>
    </lineage>
</organism>
<evidence type="ECO:0000256" key="6">
    <source>
        <dbReference type="ARBA" id="ARBA00022989"/>
    </source>
</evidence>
<keyword evidence="6 9" id="KW-1133">Transmembrane helix</keyword>
<evidence type="ECO:0000256" key="7">
    <source>
        <dbReference type="ARBA" id="ARBA00023136"/>
    </source>
</evidence>
<name>A0A944GT42_9HYPH</name>
<evidence type="ECO:0000259" key="10">
    <source>
        <dbReference type="Pfam" id="PF04290"/>
    </source>
</evidence>
<reference evidence="11" key="1">
    <citation type="submission" date="2018-08" db="EMBL/GenBank/DDBJ databases">
        <authorList>
            <person name="Jin W."/>
            <person name="Wang H."/>
            <person name="Yang Y."/>
            <person name="Li M."/>
            <person name="Liu J."/>
        </authorList>
    </citation>
    <scope>NUCLEOTIDE SEQUENCE</scope>
    <source>
        <strain evidence="11">AESS21</strain>
    </source>
</reference>